<comment type="subcellular location">
    <subcellularLocation>
        <location evidence="1 9 11">Cytoplasm</location>
    </subcellularLocation>
</comment>
<dbReference type="FunFam" id="2.40.30.10:FF:000007">
    <property type="entry name" value="Translation initiation factor IF-2"/>
    <property type="match status" value="1"/>
</dbReference>
<dbReference type="Pfam" id="PF00009">
    <property type="entry name" value="GTP_EFTU"/>
    <property type="match status" value="1"/>
</dbReference>
<dbReference type="CDD" id="cd01887">
    <property type="entry name" value="IF2_eIF5B"/>
    <property type="match status" value="1"/>
</dbReference>
<keyword evidence="4 9" id="KW-0963">Cytoplasm</keyword>
<dbReference type="InterPro" id="IPR009000">
    <property type="entry name" value="Transl_B-barrel_sf"/>
</dbReference>
<comment type="function">
    <text evidence="9 10">One of the essential components for the initiation of protein synthesis. Protects formylmethionyl-tRNA from spontaneous hydrolysis and promotes its binding to the 30S ribosomal subunits. Also involved in the hydrolysis of GTP during the formation of the 70S ribosomal complex.</text>
</comment>
<dbReference type="GO" id="GO:0005525">
    <property type="term" value="F:GTP binding"/>
    <property type="evidence" value="ECO:0007669"/>
    <property type="project" value="UniProtKB-KW"/>
</dbReference>
<dbReference type="InterPro" id="IPR028626">
    <property type="entry name" value="Ribosomal_eS28_CS"/>
</dbReference>
<evidence type="ECO:0000313" key="14">
    <source>
        <dbReference type="EMBL" id="KAA6433339.1"/>
    </source>
</evidence>
<dbReference type="HAMAP" id="MF_00100_B">
    <property type="entry name" value="IF_2_B"/>
    <property type="match status" value="1"/>
</dbReference>
<evidence type="ECO:0000256" key="7">
    <source>
        <dbReference type="ARBA" id="ARBA00022917"/>
    </source>
</evidence>
<keyword evidence="8 9" id="KW-0342">GTP-binding</keyword>
<dbReference type="FunFam" id="2.40.30.10:FF:000008">
    <property type="entry name" value="Translation initiation factor IF-2"/>
    <property type="match status" value="1"/>
</dbReference>
<dbReference type="PRINTS" id="PR01217">
    <property type="entry name" value="PRICHEXTENSN"/>
</dbReference>
<dbReference type="PROSITE" id="PS01176">
    <property type="entry name" value="IF2"/>
    <property type="match status" value="1"/>
</dbReference>
<name>A0A5M8QBK1_9BACT</name>
<evidence type="ECO:0000256" key="9">
    <source>
        <dbReference type="HAMAP-Rule" id="MF_00100"/>
    </source>
</evidence>
<dbReference type="Proteomes" id="UP000323866">
    <property type="component" value="Unassembled WGS sequence"/>
</dbReference>
<comment type="caution">
    <text evidence="14">The sequence shown here is derived from an EMBL/GenBank/DDBJ whole genome shotgun (WGS) entry which is preliminary data.</text>
</comment>
<dbReference type="PANTHER" id="PTHR43381:SF5">
    <property type="entry name" value="TR-TYPE G DOMAIN-CONTAINING PROTEIN"/>
    <property type="match status" value="1"/>
</dbReference>
<organism evidence="14 16">
    <name type="scientific">Rufibacter glacialis</name>
    <dbReference type="NCBI Taxonomy" id="1259555"/>
    <lineage>
        <taxon>Bacteria</taxon>
        <taxon>Pseudomonadati</taxon>
        <taxon>Bacteroidota</taxon>
        <taxon>Cytophagia</taxon>
        <taxon>Cytophagales</taxon>
        <taxon>Hymenobacteraceae</taxon>
        <taxon>Rufibacter</taxon>
    </lineage>
</organism>
<dbReference type="InterPro" id="IPR000178">
    <property type="entry name" value="TF_IF2_bacterial-like"/>
</dbReference>
<dbReference type="PROSITE" id="PS00961">
    <property type="entry name" value="RIBOSOMAL_S28E"/>
    <property type="match status" value="1"/>
</dbReference>
<keyword evidence="17" id="KW-1185">Reference proteome</keyword>
<evidence type="ECO:0000256" key="11">
    <source>
        <dbReference type="RuleBase" id="RU000645"/>
    </source>
</evidence>
<evidence type="ECO:0000256" key="10">
    <source>
        <dbReference type="RuleBase" id="RU000644"/>
    </source>
</evidence>
<feature type="region of interest" description="Disordered" evidence="12">
    <location>
        <begin position="146"/>
        <end position="497"/>
    </location>
</feature>
<reference evidence="14 16" key="2">
    <citation type="submission" date="2019-09" db="EMBL/GenBank/DDBJ databases">
        <title>A bacterium isolated from glacier soil.</title>
        <authorList>
            <person name="Liu Q."/>
        </authorList>
    </citation>
    <scope>NUCLEOTIDE SEQUENCE [LARGE SCALE GENOMIC DNA]</scope>
    <source>
        <strain evidence="14 16">MDT1-10-3</strain>
    </source>
</reference>
<dbReference type="GO" id="GO:0003743">
    <property type="term" value="F:translation initiation factor activity"/>
    <property type="evidence" value="ECO:0007669"/>
    <property type="project" value="UniProtKB-UniRule"/>
</dbReference>
<comment type="caution">
    <text evidence="9">Lacks conserved residue(s) required for the propagation of feature annotation.</text>
</comment>
<evidence type="ECO:0000256" key="12">
    <source>
        <dbReference type="SAM" id="MobiDB-lite"/>
    </source>
</evidence>
<comment type="similarity">
    <text evidence="2 9 10">Belongs to the TRAFAC class translation factor GTPase superfamily. Classic translation factor GTPase family. IF-2 subfamily.</text>
</comment>
<reference evidence="14 16" key="1">
    <citation type="submission" date="2019-07" db="EMBL/GenBank/DDBJ databases">
        <authorList>
            <person name="Qu J.-H."/>
        </authorList>
    </citation>
    <scope>NUCLEOTIDE SEQUENCE [LARGE SCALE GENOMIC DNA]</scope>
    <source>
        <strain evidence="14 16">MDT1-10-3</strain>
    </source>
</reference>
<dbReference type="FunFam" id="3.40.50.10050:FF:000001">
    <property type="entry name" value="Translation initiation factor IF-2"/>
    <property type="match status" value="1"/>
</dbReference>
<dbReference type="InterPro" id="IPR053905">
    <property type="entry name" value="EF-G-like_DII"/>
</dbReference>
<feature type="compositionally biased region" description="Basic and acidic residues" evidence="12">
    <location>
        <begin position="74"/>
        <end position="87"/>
    </location>
</feature>
<accession>A0A5M8QBK1</accession>
<evidence type="ECO:0000256" key="6">
    <source>
        <dbReference type="ARBA" id="ARBA00022741"/>
    </source>
</evidence>
<keyword evidence="5 9" id="KW-0396">Initiation factor</keyword>
<evidence type="ECO:0000313" key="16">
    <source>
        <dbReference type="Proteomes" id="UP000323866"/>
    </source>
</evidence>
<dbReference type="FunFam" id="3.40.50.300:FF:000019">
    <property type="entry name" value="Translation initiation factor IF-2"/>
    <property type="match status" value="1"/>
</dbReference>
<evidence type="ECO:0000313" key="15">
    <source>
        <dbReference type="EMBL" id="MFA1770966.1"/>
    </source>
</evidence>
<dbReference type="InterPro" id="IPR015760">
    <property type="entry name" value="TIF_IF2"/>
</dbReference>
<dbReference type="InterPro" id="IPR027417">
    <property type="entry name" value="P-loop_NTPase"/>
</dbReference>
<keyword evidence="6 9" id="KW-0547">Nucleotide-binding</keyword>
<feature type="compositionally biased region" description="Gly residues" evidence="12">
    <location>
        <begin position="408"/>
        <end position="443"/>
    </location>
</feature>
<proteinExistence type="inferred from homology"/>
<dbReference type="InterPro" id="IPR004161">
    <property type="entry name" value="EFTu-like_2"/>
</dbReference>
<dbReference type="InterPro" id="IPR005225">
    <property type="entry name" value="Small_GTP-bd"/>
</dbReference>
<dbReference type="SUPFAM" id="SSF52540">
    <property type="entry name" value="P-loop containing nucleoside triphosphate hydrolases"/>
    <property type="match status" value="1"/>
</dbReference>
<dbReference type="PROSITE" id="PS51722">
    <property type="entry name" value="G_TR_2"/>
    <property type="match status" value="1"/>
</dbReference>
<dbReference type="CDD" id="cd03692">
    <property type="entry name" value="mtIF2_IVc"/>
    <property type="match status" value="1"/>
</dbReference>
<evidence type="ECO:0000256" key="3">
    <source>
        <dbReference type="ARBA" id="ARBA00020675"/>
    </source>
</evidence>
<dbReference type="CDD" id="cd03702">
    <property type="entry name" value="IF2_mtIF2_II"/>
    <property type="match status" value="1"/>
</dbReference>
<dbReference type="Pfam" id="PF11987">
    <property type="entry name" value="IF-2"/>
    <property type="match status" value="1"/>
</dbReference>
<dbReference type="InterPro" id="IPR036925">
    <property type="entry name" value="TIF_IF2_dom3_sf"/>
</dbReference>
<feature type="compositionally biased region" description="Pro residues" evidence="12">
    <location>
        <begin position="226"/>
        <end position="246"/>
    </location>
</feature>
<dbReference type="NCBIfam" id="TIGR00487">
    <property type="entry name" value="IF-2"/>
    <property type="match status" value="1"/>
</dbReference>
<protein>
    <recommendedName>
        <fullName evidence="3 9">Translation initiation factor IF-2</fullName>
    </recommendedName>
</protein>
<dbReference type="InterPro" id="IPR006847">
    <property type="entry name" value="IF2_N"/>
</dbReference>
<feature type="binding site" evidence="9">
    <location>
        <begin position="599"/>
        <end position="606"/>
    </location>
    <ligand>
        <name>GTP</name>
        <dbReference type="ChEBI" id="CHEBI:37565"/>
    </ligand>
</feature>
<feature type="compositionally biased region" description="Low complexity" evidence="12">
    <location>
        <begin position="159"/>
        <end position="225"/>
    </location>
</feature>
<feature type="domain" description="Tr-type G" evidence="13">
    <location>
        <begin position="590"/>
        <end position="760"/>
    </location>
</feature>
<evidence type="ECO:0000256" key="4">
    <source>
        <dbReference type="ARBA" id="ARBA00022490"/>
    </source>
</evidence>
<evidence type="ECO:0000256" key="8">
    <source>
        <dbReference type="ARBA" id="ARBA00023134"/>
    </source>
</evidence>
<dbReference type="PANTHER" id="PTHR43381">
    <property type="entry name" value="TRANSLATION INITIATION FACTOR IF-2-RELATED"/>
    <property type="match status" value="1"/>
</dbReference>
<dbReference type="InterPro" id="IPR044145">
    <property type="entry name" value="IF2_II"/>
</dbReference>
<sequence length="1091" mass="114949">MSEERTMRLKQVATTLNISLSTVVEFLGKKGVEIENKPTSKITPEQFNMLSKEFASSMQAKAEAADLNLPGKKPQPEERPEPKKQQPEPEPEMFIKSNQVRTQPAEQPKPAAPAVQAPAPEPAAAATPASSLPGIKILGKIELDAKGRPVPKQAPAPAAPAAQAPVAQPAKPAEAPVEAKAPEAPAAEKPVAPAQPVAAAPAAAPAPAPVEAKAPEAPVAVEKPAAPAPVEPTPAPAAPVAAPAPAPVAEAPKAPAPEAQQPAAPAPVASAPAAAASPAPAPAAAHSKPDEPAEASTPEAPKETIKAQADQLKGLTVLGKIELPVSGGRGKGGKPVASSDERRRGNQPGTPGQPGQGGGDKKKRKRIEVPKTGAQGGTNPAAPQGHRAGDRATSNRPLGTGQAANRQGGAGGAQQGNRPAGGGYQGNRPGGGGPGQRPGGPGQRTGAPNAPRAELTDKEIQDQIKATLARLSGGKGGNQGNRAKYRREKRSAVADAADERRLQEQLESKILRVTEFVSANDLAALMDVSVNDVIKTCMNLGMFVSINQRLDAEAITIIADEFGYDVQFASAEEEENIGIEEDDAEEDLRPRAPIVTIMGHVDHGKTSLLDYIRRTKVTAGEAGGITQHIGAYQVTTEAGKDITFLDTPGHEAFTAMRARGAKVTDVVIIVVAADDSVMPQTKEALNHAQAAGSPIVIAINKVDKPTANPDKIREELAQLNVLVEEWGGKYQSQEISAKTGQGIDELLEKVLLEAELLDLKANPERRAVGTVIEAALDKGRGYVATVLVQTGTLQIGDILVAGSHYGRVKAMTDVLGRRHKKAGPSMPIQVLGIDGAPQAGDKFVVMETEREAREIAVSRQQLQREQSMRTKKHITLDEIGRRLAIGTFKELNVIVRGDVDGSVEALSDSLLKLSTEEVQVNILSKGVGQISESDVLLASASDAIIIGFQVRPSVNARKLAENEQIDIRLYSIIYNAINELKDAMEGMLAPTVQEVVMANVEVREVFKITKVGTIAGCMVTDGTITRNSKIRLVRDGIVVHSGEILALKRFKDDASEVRQGYECGISIKNFNDLQQGDIIEAYEEREIKRTL</sequence>
<dbReference type="Pfam" id="PF22042">
    <property type="entry name" value="EF-G_D2"/>
    <property type="match status" value="1"/>
</dbReference>
<dbReference type="Pfam" id="PF03144">
    <property type="entry name" value="GTP_EFTU_D2"/>
    <property type="match status" value="1"/>
</dbReference>
<keyword evidence="7 9" id="KW-0648">Protein biosynthesis</keyword>
<dbReference type="GO" id="GO:0003924">
    <property type="term" value="F:GTPase activity"/>
    <property type="evidence" value="ECO:0007669"/>
    <property type="project" value="UniProtKB-UniRule"/>
</dbReference>
<dbReference type="SUPFAM" id="SSF50447">
    <property type="entry name" value="Translation proteins"/>
    <property type="match status" value="2"/>
</dbReference>
<evidence type="ECO:0000259" key="13">
    <source>
        <dbReference type="PROSITE" id="PS51722"/>
    </source>
</evidence>
<feature type="compositionally biased region" description="Low complexity" evidence="12">
    <location>
        <begin position="103"/>
        <end position="129"/>
    </location>
</feature>
<dbReference type="Gene3D" id="2.40.30.10">
    <property type="entry name" value="Translation factors"/>
    <property type="match status" value="2"/>
</dbReference>
<feature type="binding site" evidence="9">
    <location>
        <begin position="700"/>
        <end position="703"/>
    </location>
    <ligand>
        <name>GTP</name>
        <dbReference type="ChEBI" id="CHEBI:37565"/>
    </ligand>
</feature>
<evidence type="ECO:0000313" key="17">
    <source>
        <dbReference type="Proteomes" id="UP001570846"/>
    </source>
</evidence>
<reference evidence="15 17" key="3">
    <citation type="submission" date="2024-08" db="EMBL/GenBank/DDBJ databases">
        <authorList>
            <person name="Wei W."/>
        </authorList>
    </citation>
    <scope>NUCLEOTIDE SEQUENCE [LARGE SCALE GENOMIC DNA]</scope>
    <source>
        <strain evidence="15 17">XU2</strain>
    </source>
</reference>
<dbReference type="EMBL" id="JBGOGF010000003">
    <property type="protein sequence ID" value="MFA1770966.1"/>
    <property type="molecule type" value="Genomic_DNA"/>
</dbReference>
<dbReference type="Proteomes" id="UP001570846">
    <property type="component" value="Unassembled WGS sequence"/>
</dbReference>
<dbReference type="Gene3D" id="3.40.50.300">
    <property type="entry name" value="P-loop containing nucleotide triphosphate hydrolases"/>
    <property type="match status" value="1"/>
</dbReference>
<feature type="compositionally biased region" description="Low complexity" evidence="12">
    <location>
        <begin position="247"/>
        <end position="285"/>
    </location>
</feature>
<dbReference type="GO" id="GO:0005737">
    <property type="term" value="C:cytoplasm"/>
    <property type="evidence" value="ECO:0007669"/>
    <property type="project" value="UniProtKB-SubCell"/>
</dbReference>
<dbReference type="InterPro" id="IPR023115">
    <property type="entry name" value="TIF_IF2_dom3"/>
</dbReference>
<feature type="region of interest" description="Disordered" evidence="12">
    <location>
        <begin position="55"/>
        <end position="133"/>
    </location>
</feature>
<dbReference type="SUPFAM" id="SSF52156">
    <property type="entry name" value="Initiation factor IF2/eIF5b, domain 3"/>
    <property type="match status" value="1"/>
</dbReference>
<dbReference type="RefSeq" id="WP_149098999.1">
    <property type="nucleotide sequence ID" value="NZ_JBGOGF010000003.1"/>
</dbReference>
<evidence type="ECO:0000256" key="2">
    <source>
        <dbReference type="ARBA" id="ARBA00007733"/>
    </source>
</evidence>
<evidence type="ECO:0000256" key="1">
    <source>
        <dbReference type="ARBA" id="ARBA00004496"/>
    </source>
</evidence>
<dbReference type="NCBIfam" id="TIGR00231">
    <property type="entry name" value="small_GTP"/>
    <property type="match status" value="1"/>
</dbReference>
<feature type="binding site" evidence="9">
    <location>
        <begin position="646"/>
        <end position="650"/>
    </location>
    <ligand>
        <name>GTP</name>
        <dbReference type="ChEBI" id="CHEBI:37565"/>
    </ligand>
</feature>
<dbReference type="EMBL" id="VKKZ01000021">
    <property type="protein sequence ID" value="KAA6433339.1"/>
    <property type="molecule type" value="Genomic_DNA"/>
</dbReference>
<dbReference type="AlphaFoldDB" id="A0A5M8QBK1"/>
<evidence type="ECO:0000256" key="5">
    <source>
        <dbReference type="ARBA" id="ARBA00022540"/>
    </source>
</evidence>
<dbReference type="InterPro" id="IPR000795">
    <property type="entry name" value="T_Tr_GTP-bd_dom"/>
</dbReference>
<dbReference type="Gene3D" id="3.40.50.10050">
    <property type="entry name" value="Translation initiation factor IF- 2, domain 3"/>
    <property type="match status" value="1"/>
</dbReference>
<dbReference type="Pfam" id="PF04760">
    <property type="entry name" value="IF2_N"/>
    <property type="match status" value="1"/>
</dbReference>
<gene>
    <name evidence="9 14" type="primary">infB</name>
    <name evidence="15" type="ORF">ACD591_06655</name>
    <name evidence="14" type="ORF">FOE74_12710</name>
</gene>
<dbReference type="OrthoDB" id="9811804at2"/>